<dbReference type="Pfam" id="PF12836">
    <property type="entry name" value="HHH_3"/>
    <property type="match status" value="1"/>
</dbReference>
<accession>A0A0F9AGI1</accession>
<dbReference type="InterPro" id="IPR010994">
    <property type="entry name" value="RuvA_2-like"/>
</dbReference>
<dbReference type="AlphaFoldDB" id="A0A0F9AGI1"/>
<organism evidence="1">
    <name type="scientific">marine sediment metagenome</name>
    <dbReference type="NCBI Taxonomy" id="412755"/>
    <lineage>
        <taxon>unclassified sequences</taxon>
        <taxon>metagenomes</taxon>
        <taxon>ecological metagenomes</taxon>
    </lineage>
</organism>
<evidence type="ECO:0008006" key="2">
    <source>
        <dbReference type="Google" id="ProtNLM"/>
    </source>
</evidence>
<proteinExistence type="predicted"/>
<dbReference type="SUPFAM" id="SSF47781">
    <property type="entry name" value="RuvA domain 2-like"/>
    <property type="match status" value="1"/>
</dbReference>
<gene>
    <name evidence="1" type="ORF">LCGC14_2653430</name>
</gene>
<dbReference type="Gene3D" id="1.10.150.320">
    <property type="entry name" value="Photosystem II 12 kDa extrinsic protein"/>
    <property type="match status" value="1"/>
</dbReference>
<reference evidence="1" key="1">
    <citation type="journal article" date="2015" name="Nature">
        <title>Complex archaea that bridge the gap between prokaryotes and eukaryotes.</title>
        <authorList>
            <person name="Spang A."/>
            <person name="Saw J.H."/>
            <person name="Jorgensen S.L."/>
            <person name="Zaremba-Niedzwiedzka K."/>
            <person name="Martijn J."/>
            <person name="Lind A.E."/>
            <person name="van Eijk R."/>
            <person name="Schleper C."/>
            <person name="Guy L."/>
            <person name="Ettema T.J."/>
        </authorList>
    </citation>
    <scope>NUCLEOTIDE SEQUENCE</scope>
</reference>
<protein>
    <recommendedName>
        <fullName evidence="2">LTD domain-containing protein</fullName>
    </recommendedName>
</protein>
<name>A0A0F9AGI1_9ZZZZ</name>
<comment type="caution">
    <text evidence="1">The sequence shown here is derived from an EMBL/GenBank/DDBJ whole genome shotgun (WGS) entry which is preliminary data.</text>
</comment>
<sequence>KIKEEINKRIKEKIKGILPGLLEEEIEKITSAKEEELKKGVERIIEDYQPLKEENKIITKLFRLLGDKTAYAAEKKPVEKTKIEIEIEWIELFNPYEVPCEVEGWQIKTSLGTRALGGIISSDSYRFIFNMVIRMPGKSIGKEILGDNGDTVILTNKRRNIVDKVSYRGYGLPWSAWEKNDPRSREFASILPGGSPGFRNWFWMPEVGEAKNKNDYSSFYVKDKPFANTGEIVFIHSGEWRTIRLEQGGEWQILDKITVADPPEKPVQGRININTASKQVLEALPGIDSALSQAIINYGNSKKRPFNEIGEILQILLLARLGSNGKDDDKDGYTDEEDEREAIFRGLSNLITTRSNCFTVISRGEVVKNDEIVAERKIKAVIDRGSSPIKIKYYRELSED</sequence>
<dbReference type="EMBL" id="LAZR01046080">
    <property type="protein sequence ID" value="KKK97370.1"/>
    <property type="molecule type" value="Genomic_DNA"/>
</dbReference>
<evidence type="ECO:0000313" key="1">
    <source>
        <dbReference type="EMBL" id="KKK97370.1"/>
    </source>
</evidence>
<feature type="non-terminal residue" evidence="1">
    <location>
        <position position="1"/>
    </location>
</feature>